<feature type="transmembrane region" description="Helical" evidence="2">
    <location>
        <begin position="18"/>
        <end position="41"/>
    </location>
</feature>
<evidence type="ECO:0000313" key="3">
    <source>
        <dbReference type="EMBL" id="KAD4982232.1"/>
    </source>
</evidence>
<evidence type="ECO:0000256" key="1">
    <source>
        <dbReference type="SAM" id="MobiDB-lite"/>
    </source>
</evidence>
<gene>
    <name evidence="3" type="ORF">E3N88_18903</name>
</gene>
<keyword evidence="2" id="KW-0812">Transmembrane</keyword>
<keyword evidence="4" id="KW-1185">Reference proteome</keyword>
<dbReference type="AlphaFoldDB" id="A0A5N6NPP9"/>
<protein>
    <submittedName>
        <fullName evidence="3">Uncharacterized protein</fullName>
    </submittedName>
</protein>
<feature type="compositionally biased region" description="Gly residues" evidence="1">
    <location>
        <begin position="52"/>
        <end position="66"/>
    </location>
</feature>
<feature type="compositionally biased region" description="Basic and acidic residues" evidence="1">
    <location>
        <begin position="67"/>
        <end position="76"/>
    </location>
</feature>
<proteinExistence type="predicted"/>
<feature type="compositionally biased region" description="Gly residues" evidence="1">
    <location>
        <begin position="77"/>
        <end position="90"/>
    </location>
</feature>
<dbReference type="EMBL" id="SZYD01000010">
    <property type="protein sequence ID" value="KAD4982232.1"/>
    <property type="molecule type" value="Genomic_DNA"/>
</dbReference>
<keyword evidence="2" id="KW-0472">Membrane</keyword>
<accession>A0A5N6NPP9</accession>
<reference evidence="3 4" key="1">
    <citation type="submission" date="2019-05" db="EMBL/GenBank/DDBJ databases">
        <title>Mikania micrantha, genome provides insights into the molecular mechanism of rapid growth.</title>
        <authorList>
            <person name="Liu B."/>
        </authorList>
    </citation>
    <scope>NUCLEOTIDE SEQUENCE [LARGE SCALE GENOMIC DNA]</scope>
    <source>
        <strain evidence="3">NLD-2019</strain>
        <tissue evidence="3">Leaf</tissue>
    </source>
</reference>
<sequence length="103" mass="10858">MPDGHNAYGNLPFKINGFSLTCLAHEGIIVLSTSLLGFQLVPMRRRREDRYGGGGGGGDRYSGGGGDRYRGGDRYGSRGGRGGGGYGGGNQKRSRKDDNALTC</sequence>
<feature type="region of interest" description="Disordered" evidence="1">
    <location>
        <begin position="46"/>
        <end position="103"/>
    </location>
</feature>
<dbReference type="Proteomes" id="UP000326396">
    <property type="component" value="Linkage Group LG18"/>
</dbReference>
<evidence type="ECO:0000313" key="4">
    <source>
        <dbReference type="Proteomes" id="UP000326396"/>
    </source>
</evidence>
<comment type="caution">
    <text evidence="3">The sequence shown here is derived from an EMBL/GenBank/DDBJ whole genome shotgun (WGS) entry which is preliminary data.</text>
</comment>
<organism evidence="3 4">
    <name type="scientific">Mikania micrantha</name>
    <name type="common">bitter vine</name>
    <dbReference type="NCBI Taxonomy" id="192012"/>
    <lineage>
        <taxon>Eukaryota</taxon>
        <taxon>Viridiplantae</taxon>
        <taxon>Streptophyta</taxon>
        <taxon>Embryophyta</taxon>
        <taxon>Tracheophyta</taxon>
        <taxon>Spermatophyta</taxon>
        <taxon>Magnoliopsida</taxon>
        <taxon>eudicotyledons</taxon>
        <taxon>Gunneridae</taxon>
        <taxon>Pentapetalae</taxon>
        <taxon>asterids</taxon>
        <taxon>campanulids</taxon>
        <taxon>Asterales</taxon>
        <taxon>Asteraceae</taxon>
        <taxon>Asteroideae</taxon>
        <taxon>Heliantheae alliance</taxon>
        <taxon>Eupatorieae</taxon>
        <taxon>Mikania</taxon>
    </lineage>
</organism>
<evidence type="ECO:0000256" key="2">
    <source>
        <dbReference type="SAM" id="Phobius"/>
    </source>
</evidence>
<keyword evidence="2" id="KW-1133">Transmembrane helix</keyword>
<name>A0A5N6NPP9_9ASTR</name>